<keyword evidence="4" id="KW-1185">Reference proteome</keyword>
<reference evidence="3 4" key="1">
    <citation type="submission" date="2023-10" db="EMBL/GenBank/DDBJ databases">
        <authorList>
            <person name="Maclean D."/>
            <person name="Macfadyen A."/>
        </authorList>
    </citation>
    <scope>NUCLEOTIDE SEQUENCE [LARGE SCALE GENOMIC DNA]</scope>
</reference>
<dbReference type="SUPFAM" id="SSF52058">
    <property type="entry name" value="L domain-like"/>
    <property type="match status" value="1"/>
</dbReference>
<protein>
    <recommendedName>
        <fullName evidence="2">F-box domain-containing protein</fullName>
    </recommendedName>
</protein>
<comment type="caution">
    <text evidence="3">The sequence shown here is derived from an EMBL/GenBank/DDBJ whole genome shotgun (WGS) entry which is preliminary data.</text>
</comment>
<gene>
    <name evidence="3" type="ORF">CVIRNUC_005653</name>
</gene>
<dbReference type="InterPro" id="IPR032675">
    <property type="entry name" value="LRR_dom_sf"/>
</dbReference>
<dbReference type="EMBL" id="CAUYUE010000007">
    <property type="protein sequence ID" value="CAK0782366.1"/>
    <property type="molecule type" value="Genomic_DNA"/>
</dbReference>
<dbReference type="AlphaFoldDB" id="A0AAV1I4Y4"/>
<name>A0AAV1I4Y4_9CHLO</name>
<proteinExistence type="predicted"/>
<evidence type="ECO:0000313" key="3">
    <source>
        <dbReference type="EMBL" id="CAK0782366.1"/>
    </source>
</evidence>
<dbReference type="Pfam" id="PF00646">
    <property type="entry name" value="F-box"/>
    <property type="match status" value="1"/>
</dbReference>
<evidence type="ECO:0000256" key="1">
    <source>
        <dbReference type="ARBA" id="ARBA00004430"/>
    </source>
</evidence>
<dbReference type="GO" id="GO:0005930">
    <property type="term" value="C:axoneme"/>
    <property type="evidence" value="ECO:0007669"/>
    <property type="project" value="UniProtKB-SubCell"/>
</dbReference>
<feature type="domain" description="F-box" evidence="2">
    <location>
        <begin position="23"/>
        <end position="55"/>
    </location>
</feature>
<accession>A0AAV1I4Y4</accession>
<dbReference type="Gene3D" id="3.80.10.10">
    <property type="entry name" value="Ribonuclease Inhibitor"/>
    <property type="match status" value="1"/>
</dbReference>
<organism evidence="3 4">
    <name type="scientific">Coccomyxa viridis</name>
    <dbReference type="NCBI Taxonomy" id="1274662"/>
    <lineage>
        <taxon>Eukaryota</taxon>
        <taxon>Viridiplantae</taxon>
        <taxon>Chlorophyta</taxon>
        <taxon>core chlorophytes</taxon>
        <taxon>Trebouxiophyceae</taxon>
        <taxon>Trebouxiophyceae incertae sedis</taxon>
        <taxon>Coccomyxaceae</taxon>
        <taxon>Coccomyxa</taxon>
    </lineage>
</organism>
<comment type="subcellular location">
    <subcellularLocation>
        <location evidence="1">Cytoplasm</location>
        <location evidence="1">Cytoskeleton</location>
        <location evidence="1">Cilium axoneme</location>
    </subcellularLocation>
</comment>
<dbReference type="Proteomes" id="UP001314263">
    <property type="component" value="Unassembled WGS sequence"/>
</dbReference>
<evidence type="ECO:0000259" key="2">
    <source>
        <dbReference type="Pfam" id="PF00646"/>
    </source>
</evidence>
<sequence length="494" mass="55231">MDESCSMEAYLSSWDQEGPLPLQHFPEDVLLNIANRVPSVDWARFSASCRRLQELQPSAVAVTSSPWIMSRDIPGHIVSLLRWTSRHLQAAKTLDITLYPSASGAFSGWLELCRELPDTLLITAFRGALVSDVMCYKRMHAHQRRMIDEHVAVREQYYPINEVEELGAWLAARMPILCTLSLFVSYCPQLPALPMLTHLELQALKFDRVNAALQHMPALRTLLLACKHMEALLPELDVLALPNLTHLSLHDVYPELLLIPPSCRLDLHGEAETIQQCVGNGWEWALRQLHTCTCAWTNTRKTGLRVSHSGGLPLILREQSSISHLSILGRGELDFRGVPGSRAFELGLVHFLTSLRLKTDWGASIFIPATMQLQSLELYAPALHLSAEEEAWPQGLTDLCIMTAELLYDTHSGSPGYACVQPWELEELPVEELRASLEAAGKVVSMHRPSKREGGVMRITIAGCRFDDDGSMHRYNGGKEACTCGICWTCLQQP</sequence>
<evidence type="ECO:0000313" key="4">
    <source>
        <dbReference type="Proteomes" id="UP001314263"/>
    </source>
</evidence>
<dbReference type="InterPro" id="IPR001810">
    <property type="entry name" value="F-box_dom"/>
</dbReference>